<dbReference type="PROSITE" id="PS51519">
    <property type="entry name" value="RWP_RK"/>
    <property type="match status" value="1"/>
</dbReference>
<dbReference type="GO" id="GO:0003700">
    <property type="term" value="F:DNA-binding transcription factor activity"/>
    <property type="evidence" value="ECO:0007669"/>
    <property type="project" value="InterPro"/>
</dbReference>
<dbReference type="AlphaFoldDB" id="A0A5B6ZX78"/>
<dbReference type="PANTHER" id="PTHR32002">
    <property type="entry name" value="PROTEIN NLP8"/>
    <property type="match status" value="1"/>
</dbReference>
<evidence type="ECO:0000259" key="6">
    <source>
        <dbReference type="PROSITE" id="PS51519"/>
    </source>
</evidence>
<dbReference type="SUPFAM" id="SSF54277">
    <property type="entry name" value="CAD &amp; PB1 domains"/>
    <property type="match status" value="1"/>
</dbReference>
<dbReference type="PROSITE" id="PS51745">
    <property type="entry name" value="PB1"/>
    <property type="match status" value="1"/>
</dbReference>
<gene>
    <name evidence="8" type="ORF">Din_018508</name>
</gene>
<evidence type="ECO:0008006" key="9">
    <source>
        <dbReference type="Google" id="ProtNLM"/>
    </source>
</evidence>
<name>A0A5B6ZX78_DAVIN</name>
<dbReference type="EMBL" id="GHES01018508">
    <property type="protein sequence ID" value="MPA49067.1"/>
    <property type="molecule type" value="Transcribed_RNA"/>
</dbReference>
<dbReference type="InterPro" id="IPR000270">
    <property type="entry name" value="PB1_dom"/>
</dbReference>
<dbReference type="InterPro" id="IPR003035">
    <property type="entry name" value="RWP-RK_dom"/>
</dbReference>
<sequence length="729" mass="82007">MSFLNLHWMPSSLYLDDADQFNDAVGLHTSLTKLRRFRYRNCHSLRRLPTTIRSLTCSLTSLKSLYKVRPFPSENEEINTPYLNKFRTGAECSLEEVRDVETIIRAVDETFITLRFEVEETITQPLRYLITSTAQHVLAQVWAPMKYGGQCVLTTSGQSFVLGRRSNELFQCRVAPLTFMFSLDEESDADPGFPGQFFPLKLPLETPNVQFYYRKEYPMLNHAPYYYVRGTLALPVFEAAQRSRLGVLELIMSPQKFFCAPDIIQVRRAPEGCSPEEATYVENVNPSMDEKHDLRLQCMQIRQPAGSQSGTETLPDGGEMIRVDLFEQQAMMECDAINNGDNVGGEGQSIAAITLSMVKNKRKMSERKCRTDKSIDLPVLQQLVGMKRKDAAKMLNVSVSTFKRYCRQNGISQWPSHKINKDKHSLYMLKPVTESVQGAEGSHSLTSLGPELIPGAIDSVSWPPSLNGSHQRYLPGSKLPELQAEKNESFTCKTAANDGRAEREDGMLGGRASIQKKLIHKHIMLSPPEFGKDSNRSKMENGSKEESTWTPTSHDLCHEPQRPLGGSLIENSGSSKDLRNFFPSAAAAFLEGRVSESSWTDPPCSDPAPKQAAATLPQPMPAKQDMRIVTFKATYRVDTLKFRLSSTSGIDELKEEVTKRLPLEAGTFNIKYLDDDREWILIACDADLQDCMNMSSSLGNNIIRLLVHDKIANSRNSSKSCRGQKRKRL</sequence>
<keyword evidence="4" id="KW-0539">Nucleus</keyword>
<accession>A0A5B6ZX78</accession>
<dbReference type="Pfam" id="PF02042">
    <property type="entry name" value="RWP-RK"/>
    <property type="match status" value="1"/>
</dbReference>
<keyword evidence="3" id="KW-0804">Transcription</keyword>
<organism evidence="8">
    <name type="scientific">Davidia involucrata</name>
    <name type="common">Dove tree</name>
    <dbReference type="NCBI Taxonomy" id="16924"/>
    <lineage>
        <taxon>Eukaryota</taxon>
        <taxon>Viridiplantae</taxon>
        <taxon>Streptophyta</taxon>
        <taxon>Embryophyta</taxon>
        <taxon>Tracheophyta</taxon>
        <taxon>Spermatophyta</taxon>
        <taxon>Magnoliopsida</taxon>
        <taxon>eudicotyledons</taxon>
        <taxon>Gunneridae</taxon>
        <taxon>Pentapetalae</taxon>
        <taxon>asterids</taxon>
        <taxon>Cornales</taxon>
        <taxon>Nyssaceae</taxon>
        <taxon>Davidia</taxon>
    </lineage>
</organism>
<dbReference type="InterPro" id="IPR053793">
    <property type="entry name" value="PB1-like"/>
</dbReference>
<dbReference type="PANTHER" id="PTHR32002:SF35">
    <property type="entry name" value="PROTEIN NLP6"/>
    <property type="match status" value="1"/>
</dbReference>
<reference evidence="8" key="1">
    <citation type="submission" date="2019-08" db="EMBL/GenBank/DDBJ databases">
        <title>Reference gene set and small RNA set construction with multiple tissues from Davidia involucrata Baill.</title>
        <authorList>
            <person name="Yang H."/>
            <person name="Zhou C."/>
            <person name="Li G."/>
            <person name="Wang J."/>
            <person name="Gao P."/>
            <person name="Wang M."/>
            <person name="Wang R."/>
            <person name="Zhao Y."/>
        </authorList>
    </citation>
    <scope>NUCLEOTIDE SEQUENCE</scope>
    <source>
        <tissue evidence="8">Mixed with DoveR01_LX</tissue>
    </source>
</reference>
<evidence type="ECO:0000256" key="4">
    <source>
        <dbReference type="ARBA" id="ARBA00023242"/>
    </source>
</evidence>
<dbReference type="GO" id="GO:0003677">
    <property type="term" value="F:DNA binding"/>
    <property type="evidence" value="ECO:0007669"/>
    <property type="project" value="UniProtKB-KW"/>
</dbReference>
<evidence type="ECO:0000313" key="8">
    <source>
        <dbReference type="EMBL" id="MPA49067.1"/>
    </source>
</evidence>
<keyword evidence="2" id="KW-0238">DNA-binding</keyword>
<dbReference type="Gene3D" id="3.10.20.90">
    <property type="entry name" value="Phosphatidylinositol 3-kinase Catalytic Subunit, Chain A, domain 1"/>
    <property type="match status" value="1"/>
</dbReference>
<protein>
    <recommendedName>
        <fullName evidence="9">Plant regulator RWP-RK family protein</fullName>
    </recommendedName>
</protein>
<evidence type="ECO:0000256" key="5">
    <source>
        <dbReference type="SAM" id="MobiDB-lite"/>
    </source>
</evidence>
<dbReference type="InterPro" id="IPR045012">
    <property type="entry name" value="NLP"/>
</dbReference>
<dbReference type="SMART" id="SM00666">
    <property type="entry name" value="PB1"/>
    <property type="match status" value="1"/>
</dbReference>
<feature type="region of interest" description="Disordered" evidence="5">
    <location>
        <begin position="526"/>
        <end position="570"/>
    </location>
</feature>
<dbReference type="Pfam" id="PF00564">
    <property type="entry name" value="PB1"/>
    <property type="match status" value="1"/>
</dbReference>
<evidence type="ECO:0000256" key="3">
    <source>
        <dbReference type="ARBA" id="ARBA00023163"/>
    </source>
</evidence>
<evidence type="ECO:0000256" key="1">
    <source>
        <dbReference type="ARBA" id="ARBA00023015"/>
    </source>
</evidence>
<proteinExistence type="predicted"/>
<evidence type="ECO:0000256" key="2">
    <source>
        <dbReference type="ARBA" id="ARBA00023125"/>
    </source>
</evidence>
<feature type="compositionally biased region" description="Basic and acidic residues" evidence="5">
    <location>
        <begin position="530"/>
        <end position="547"/>
    </location>
</feature>
<keyword evidence="1" id="KW-0805">Transcription regulation</keyword>
<evidence type="ECO:0000259" key="7">
    <source>
        <dbReference type="PROSITE" id="PS51745"/>
    </source>
</evidence>
<feature type="domain" description="PB1" evidence="7">
    <location>
        <begin position="628"/>
        <end position="710"/>
    </location>
</feature>
<feature type="domain" description="RWP-RK" evidence="6">
    <location>
        <begin position="355"/>
        <end position="442"/>
    </location>
</feature>